<organism evidence="1 2">
    <name type="scientific">Armillaria tabescens</name>
    <name type="common">Ringless honey mushroom</name>
    <name type="synonym">Agaricus tabescens</name>
    <dbReference type="NCBI Taxonomy" id="1929756"/>
    <lineage>
        <taxon>Eukaryota</taxon>
        <taxon>Fungi</taxon>
        <taxon>Dikarya</taxon>
        <taxon>Basidiomycota</taxon>
        <taxon>Agaricomycotina</taxon>
        <taxon>Agaricomycetes</taxon>
        <taxon>Agaricomycetidae</taxon>
        <taxon>Agaricales</taxon>
        <taxon>Marasmiineae</taxon>
        <taxon>Physalacriaceae</taxon>
        <taxon>Desarmillaria</taxon>
    </lineage>
</organism>
<proteinExistence type="predicted"/>
<keyword evidence="2" id="KW-1185">Reference proteome</keyword>
<dbReference type="AlphaFoldDB" id="A0AA39JLL7"/>
<reference evidence="1" key="1">
    <citation type="submission" date="2023-06" db="EMBL/GenBank/DDBJ databases">
        <authorList>
            <consortium name="Lawrence Berkeley National Laboratory"/>
            <person name="Ahrendt S."/>
            <person name="Sahu N."/>
            <person name="Indic B."/>
            <person name="Wong-Bajracharya J."/>
            <person name="Merenyi Z."/>
            <person name="Ke H.-M."/>
            <person name="Monk M."/>
            <person name="Kocsube S."/>
            <person name="Drula E."/>
            <person name="Lipzen A."/>
            <person name="Balint B."/>
            <person name="Henrissat B."/>
            <person name="Andreopoulos B."/>
            <person name="Martin F.M."/>
            <person name="Harder C.B."/>
            <person name="Rigling D."/>
            <person name="Ford K.L."/>
            <person name="Foster G.D."/>
            <person name="Pangilinan J."/>
            <person name="Papanicolaou A."/>
            <person name="Barry K."/>
            <person name="LaButti K."/>
            <person name="Viragh M."/>
            <person name="Koriabine M."/>
            <person name="Yan M."/>
            <person name="Riley R."/>
            <person name="Champramary S."/>
            <person name="Plett K.L."/>
            <person name="Tsai I.J."/>
            <person name="Slot J."/>
            <person name="Sipos G."/>
            <person name="Plett J."/>
            <person name="Nagy L.G."/>
            <person name="Grigoriev I.V."/>
        </authorList>
    </citation>
    <scope>NUCLEOTIDE SEQUENCE</scope>
    <source>
        <strain evidence="1">CCBAS 213</strain>
    </source>
</reference>
<accession>A0AA39JLL7</accession>
<evidence type="ECO:0000313" key="2">
    <source>
        <dbReference type="Proteomes" id="UP001175211"/>
    </source>
</evidence>
<dbReference type="RefSeq" id="XP_060324963.1">
    <property type="nucleotide sequence ID" value="XM_060480970.1"/>
</dbReference>
<dbReference type="Proteomes" id="UP001175211">
    <property type="component" value="Unassembled WGS sequence"/>
</dbReference>
<sequence>MQAPDLSASQGPKFLFQQENGEIILRPAHPQQDDQLCPTGARRHHKDLEGRLRDVEVLIANHLGFQERIRESQHQEKYLALHYGTAERFSRGITDDLLSTNPEIEYYILRLSQAISRVSVQLGRTMIYMPNILVAWYYHRAITSSSSHPPYPTLTQQLPPHLHQRNIAAAEALEQISVFFDLKPLSYFALSHIEKVSLLVDTRILHSILSNRSQLLIVPRADVAWDLLLEQNRMNSSHKDVIQTIMSSLIDVLKRSGGIEYFAS</sequence>
<dbReference type="EMBL" id="JAUEPS010000056">
    <property type="protein sequence ID" value="KAK0443996.1"/>
    <property type="molecule type" value="Genomic_DNA"/>
</dbReference>
<name>A0AA39JLL7_ARMTA</name>
<evidence type="ECO:0000313" key="1">
    <source>
        <dbReference type="EMBL" id="KAK0443996.1"/>
    </source>
</evidence>
<gene>
    <name evidence="1" type="ORF">EV420DRAFT_1768506</name>
</gene>
<protein>
    <submittedName>
        <fullName evidence="1">Uncharacterized protein</fullName>
    </submittedName>
</protein>
<dbReference type="GeneID" id="85364518"/>
<comment type="caution">
    <text evidence="1">The sequence shown here is derived from an EMBL/GenBank/DDBJ whole genome shotgun (WGS) entry which is preliminary data.</text>
</comment>